<accession>A0A0W8E5B4</accession>
<comment type="caution">
    <text evidence="7">The sequence shown here is derived from an EMBL/GenBank/DDBJ whole genome shotgun (WGS) entry which is preliminary data.</text>
</comment>
<dbReference type="InterPro" id="IPR035990">
    <property type="entry name" value="TIM_sf"/>
</dbReference>
<dbReference type="CDD" id="cd00311">
    <property type="entry name" value="TIM"/>
    <property type="match status" value="1"/>
</dbReference>
<reference evidence="7" key="1">
    <citation type="journal article" date="2015" name="Proc. Natl. Acad. Sci. U.S.A.">
        <title>Networks of energetic and metabolic interactions define dynamics in microbial communities.</title>
        <authorList>
            <person name="Embree M."/>
            <person name="Liu J.K."/>
            <person name="Al-Bassam M.M."/>
            <person name="Zengler K."/>
        </authorList>
    </citation>
    <scope>NUCLEOTIDE SEQUENCE</scope>
</reference>
<dbReference type="HAMAP" id="MF_00147_B">
    <property type="entry name" value="TIM_B"/>
    <property type="match status" value="1"/>
</dbReference>
<dbReference type="PROSITE" id="PS51440">
    <property type="entry name" value="TIM_2"/>
    <property type="match status" value="1"/>
</dbReference>
<dbReference type="GO" id="GO:0019563">
    <property type="term" value="P:glycerol catabolic process"/>
    <property type="evidence" value="ECO:0007669"/>
    <property type="project" value="TreeGrafter"/>
</dbReference>
<sequence length="253" mass="27499">MRIPLIAGNWKMNKTLGEARNFARELHPLLQEQITAQMLVCPPYTMLYEMHGMLAGTSIQLGAQDVFWEDNGAYTGEISAAMLIDAGCSYVIIGHSERRQVMGETDSVVNKKLITACSAKLIPILCIGETLEERKAGQAEKVVSQQLNLALQDLVLEQGEQLVIAYEPIWAIGTGINASGQDAQQMSSFIRQTIGHKYGQNLACSVRVLYGGSVKKENIAEFMQQEDIDGALIGGASLNAVPFADIVRLVGNG</sequence>
<dbReference type="SUPFAM" id="SSF51351">
    <property type="entry name" value="Triosephosphate isomerase (TIM)"/>
    <property type="match status" value="1"/>
</dbReference>
<dbReference type="GO" id="GO:0006096">
    <property type="term" value="P:glycolytic process"/>
    <property type="evidence" value="ECO:0007669"/>
    <property type="project" value="UniProtKB-KW"/>
</dbReference>
<comment type="pathway">
    <text evidence="1">Carbohydrate degradation; glycolysis; D-glyceraldehyde 3-phosphate from glycerone phosphate: step 1/1.</text>
</comment>
<organism evidence="7">
    <name type="scientific">hydrocarbon metagenome</name>
    <dbReference type="NCBI Taxonomy" id="938273"/>
    <lineage>
        <taxon>unclassified sequences</taxon>
        <taxon>metagenomes</taxon>
        <taxon>ecological metagenomes</taxon>
    </lineage>
</organism>
<dbReference type="InterPro" id="IPR022896">
    <property type="entry name" value="TrioseP_Isoase_bac/euk"/>
</dbReference>
<dbReference type="Gene3D" id="3.20.20.70">
    <property type="entry name" value="Aldolase class I"/>
    <property type="match status" value="1"/>
</dbReference>
<dbReference type="NCBIfam" id="TIGR00419">
    <property type="entry name" value="tim"/>
    <property type="match status" value="1"/>
</dbReference>
<keyword evidence="5" id="KW-0324">Glycolysis</keyword>
<dbReference type="GO" id="GO:0046166">
    <property type="term" value="P:glyceraldehyde-3-phosphate biosynthetic process"/>
    <property type="evidence" value="ECO:0007669"/>
    <property type="project" value="TreeGrafter"/>
</dbReference>
<evidence type="ECO:0000256" key="4">
    <source>
        <dbReference type="ARBA" id="ARBA00022490"/>
    </source>
</evidence>
<dbReference type="Pfam" id="PF00121">
    <property type="entry name" value="TIM"/>
    <property type="match status" value="1"/>
</dbReference>
<keyword evidence="4" id="KW-0963">Cytoplasm</keyword>
<evidence type="ECO:0000256" key="2">
    <source>
        <dbReference type="ARBA" id="ARBA00011940"/>
    </source>
</evidence>
<dbReference type="GO" id="GO:0004807">
    <property type="term" value="F:triose-phosphate isomerase activity"/>
    <property type="evidence" value="ECO:0007669"/>
    <property type="project" value="UniProtKB-EC"/>
</dbReference>
<gene>
    <name evidence="7" type="ORF">ASZ90_018735</name>
</gene>
<protein>
    <recommendedName>
        <fullName evidence="2">triose-phosphate isomerase</fullName>
        <ecNumber evidence="2">5.3.1.1</ecNumber>
    </recommendedName>
</protein>
<dbReference type="AlphaFoldDB" id="A0A0W8E5B4"/>
<dbReference type="InterPro" id="IPR013785">
    <property type="entry name" value="Aldolase_TIM"/>
</dbReference>
<proteinExistence type="inferred from homology"/>
<dbReference type="PANTHER" id="PTHR21139">
    <property type="entry name" value="TRIOSEPHOSPHATE ISOMERASE"/>
    <property type="match status" value="1"/>
</dbReference>
<dbReference type="EMBL" id="LNQE01001866">
    <property type="protein sequence ID" value="KUG03838.1"/>
    <property type="molecule type" value="Genomic_DNA"/>
</dbReference>
<dbReference type="GO" id="GO:0006094">
    <property type="term" value="P:gluconeogenesis"/>
    <property type="evidence" value="ECO:0007669"/>
    <property type="project" value="UniProtKB-KW"/>
</dbReference>
<dbReference type="EC" id="5.3.1.1" evidence="2"/>
<evidence type="ECO:0000313" key="7">
    <source>
        <dbReference type="EMBL" id="KUG03838.1"/>
    </source>
</evidence>
<dbReference type="InterPro" id="IPR020861">
    <property type="entry name" value="Triosephosphate_isomerase_AS"/>
</dbReference>
<keyword evidence="3" id="KW-0312">Gluconeogenesis</keyword>
<dbReference type="GO" id="GO:0005829">
    <property type="term" value="C:cytosol"/>
    <property type="evidence" value="ECO:0007669"/>
    <property type="project" value="TreeGrafter"/>
</dbReference>
<keyword evidence="6 7" id="KW-0413">Isomerase</keyword>
<evidence type="ECO:0000256" key="6">
    <source>
        <dbReference type="ARBA" id="ARBA00023235"/>
    </source>
</evidence>
<dbReference type="FunFam" id="3.20.20.70:FF:000016">
    <property type="entry name" value="Triosephosphate isomerase"/>
    <property type="match status" value="1"/>
</dbReference>
<evidence type="ECO:0000256" key="1">
    <source>
        <dbReference type="ARBA" id="ARBA00004680"/>
    </source>
</evidence>
<dbReference type="InterPro" id="IPR000652">
    <property type="entry name" value="Triosephosphate_isomerase"/>
</dbReference>
<name>A0A0W8E5B4_9ZZZZ</name>
<dbReference type="PROSITE" id="PS00171">
    <property type="entry name" value="TIM_1"/>
    <property type="match status" value="1"/>
</dbReference>
<evidence type="ECO:0000256" key="5">
    <source>
        <dbReference type="ARBA" id="ARBA00023152"/>
    </source>
</evidence>
<dbReference type="PANTHER" id="PTHR21139:SF42">
    <property type="entry name" value="TRIOSEPHOSPHATE ISOMERASE"/>
    <property type="match status" value="1"/>
</dbReference>
<evidence type="ECO:0000256" key="3">
    <source>
        <dbReference type="ARBA" id="ARBA00022432"/>
    </source>
</evidence>